<dbReference type="RefSeq" id="WP_147275688.1">
    <property type="nucleotide sequence ID" value="NZ_QASA01000001.1"/>
</dbReference>
<dbReference type="EMBL" id="QASA01000001">
    <property type="protein sequence ID" value="RDC64383.1"/>
    <property type="molecule type" value="Genomic_DNA"/>
</dbReference>
<evidence type="ECO:0000256" key="1">
    <source>
        <dbReference type="SAM" id="SignalP"/>
    </source>
</evidence>
<feature type="chain" id="PRO_5017058303" evidence="1">
    <location>
        <begin position="22"/>
        <end position="239"/>
    </location>
</feature>
<dbReference type="OrthoDB" id="622493at2"/>
<evidence type="ECO:0000313" key="2">
    <source>
        <dbReference type="EMBL" id="RDC64383.1"/>
    </source>
</evidence>
<accession>A0A369QHJ4</accession>
<organism evidence="2 3">
    <name type="scientific">Adhaeribacter pallidiroseus</name>
    <dbReference type="NCBI Taxonomy" id="2072847"/>
    <lineage>
        <taxon>Bacteria</taxon>
        <taxon>Pseudomonadati</taxon>
        <taxon>Bacteroidota</taxon>
        <taxon>Cytophagia</taxon>
        <taxon>Cytophagales</taxon>
        <taxon>Hymenobacteraceae</taxon>
        <taxon>Adhaeribacter</taxon>
    </lineage>
</organism>
<dbReference type="PROSITE" id="PS51257">
    <property type="entry name" value="PROKAR_LIPOPROTEIN"/>
    <property type="match status" value="1"/>
</dbReference>
<comment type="caution">
    <text evidence="2">The sequence shown here is derived from an EMBL/GenBank/DDBJ whole genome shotgun (WGS) entry which is preliminary data.</text>
</comment>
<evidence type="ECO:0000313" key="3">
    <source>
        <dbReference type="Proteomes" id="UP000253919"/>
    </source>
</evidence>
<name>A0A369QHJ4_9BACT</name>
<keyword evidence="1" id="KW-0732">Signal</keyword>
<dbReference type="Proteomes" id="UP000253919">
    <property type="component" value="Unassembled WGS sequence"/>
</dbReference>
<keyword evidence="3" id="KW-1185">Reference proteome</keyword>
<sequence>MTLTKKIFARFLLVSSMLVNVTLTSCQKDDEAQPDTSIKEVLDAEAIYLHEEYETGVGGYLYVVYNPYLLFNDGSVYRNLDTNVDKLNVAQSKQQEPEEWGTWQKQGSEIALTWQDGDTDTWEDKSWFVASKAAKGETIAGAYSSISGGGNTAFGGSVITFSSSNISFNGNKFTFESTGGGSSSDVTAYSSQEKAGTYELDGYSITLRFNNGAVEKKFFYFYPDSKDVFGIGDQYYVTD</sequence>
<gene>
    <name evidence="2" type="ORF">AHMF7616_02996</name>
</gene>
<dbReference type="AlphaFoldDB" id="A0A369QHJ4"/>
<proteinExistence type="predicted"/>
<protein>
    <submittedName>
        <fullName evidence="2">Uncharacterized protein</fullName>
    </submittedName>
</protein>
<feature type="signal peptide" evidence="1">
    <location>
        <begin position="1"/>
        <end position="21"/>
    </location>
</feature>
<reference evidence="2 3" key="1">
    <citation type="submission" date="2018-04" db="EMBL/GenBank/DDBJ databases">
        <title>Adhaeribacter sp. HMF7616 genome sequencing and assembly.</title>
        <authorList>
            <person name="Kang H."/>
            <person name="Kang J."/>
            <person name="Cha I."/>
            <person name="Kim H."/>
            <person name="Joh K."/>
        </authorList>
    </citation>
    <scope>NUCLEOTIDE SEQUENCE [LARGE SCALE GENOMIC DNA]</scope>
    <source>
        <strain evidence="2 3">HMF7616</strain>
    </source>
</reference>